<dbReference type="PANTHER" id="PTHR10554:SF3">
    <property type="entry name" value="GAMMA-2-SYNTROPHIN"/>
    <property type="match status" value="1"/>
</dbReference>
<dbReference type="EMBL" id="JASDAP010000011">
    <property type="protein sequence ID" value="KAK1894723.1"/>
    <property type="molecule type" value="Genomic_DNA"/>
</dbReference>
<dbReference type="GO" id="GO:0016010">
    <property type="term" value="C:dystrophin-associated glycoprotein complex"/>
    <property type="evidence" value="ECO:0007669"/>
    <property type="project" value="TreeGrafter"/>
</dbReference>
<dbReference type="Gene3D" id="2.30.42.10">
    <property type="match status" value="1"/>
</dbReference>
<evidence type="ECO:0000313" key="2">
    <source>
        <dbReference type="EMBL" id="KAK1894723.1"/>
    </source>
</evidence>
<sequence>TKSGIALLYNEETNNTYDVCLKLTKEALTIQKLDVVCTNGSESQVNGGAEHNVPVVISKIFKDQVADQTGKLFVGDAVLQVHLLRTAGDEVTITVRYLREVPSFLKLPLGSPGPSTDHSRVSSPLFDSGLHLNGNGNNT</sequence>
<dbReference type="Proteomes" id="UP001228049">
    <property type="component" value="Unassembled WGS sequence"/>
</dbReference>
<dbReference type="SUPFAM" id="SSF50156">
    <property type="entry name" value="PDZ domain-like"/>
    <property type="match status" value="1"/>
</dbReference>
<dbReference type="InterPro" id="IPR015482">
    <property type="entry name" value="Syntrophin"/>
</dbReference>
<proteinExistence type="predicted"/>
<reference evidence="2" key="1">
    <citation type="submission" date="2023-04" db="EMBL/GenBank/DDBJ databases">
        <title>Chromosome-level genome of Chaenocephalus aceratus.</title>
        <authorList>
            <person name="Park H."/>
        </authorList>
    </citation>
    <scope>NUCLEOTIDE SEQUENCE</scope>
    <source>
        <strain evidence="2">DE</strain>
        <tissue evidence="2">Muscle</tissue>
    </source>
</reference>
<evidence type="ECO:0000256" key="1">
    <source>
        <dbReference type="SAM" id="MobiDB-lite"/>
    </source>
</evidence>
<gene>
    <name evidence="2" type="ORF">KUDE01_020181</name>
</gene>
<dbReference type="AlphaFoldDB" id="A0AAD9F6I7"/>
<keyword evidence="3" id="KW-1185">Reference proteome</keyword>
<evidence type="ECO:0000313" key="3">
    <source>
        <dbReference type="Proteomes" id="UP001228049"/>
    </source>
</evidence>
<feature type="non-terminal residue" evidence="2">
    <location>
        <position position="139"/>
    </location>
</feature>
<feature type="region of interest" description="Disordered" evidence="1">
    <location>
        <begin position="109"/>
        <end position="139"/>
    </location>
</feature>
<dbReference type="PANTHER" id="PTHR10554">
    <property type="entry name" value="SYNTROPHIN"/>
    <property type="match status" value="1"/>
</dbReference>
<comment type="caution">
    <text evidence="2">The sequence shown here is derived from an EMBL/GenBank/DDBJ whole genome shotgun (WGS) entry which is preliminary data.</text>
</comment>
<feature type="non-terminal residue" evidence="2">
    <location>
        <position position="1"/>
    </location>
</feature>
<dbReference type="GO" id="GO:0005198">
    <property type="term" value="F:structural molecule activity"/>
    <property type="evidence" value="ECO:0007669"/>
    <property type="project" value="InterPro"/>
</dbReference>
<accession>A0AAD9F6I7</accession>
<dbReference type="InterPro" id="IPR036034">
    <property type="entry name" value="PDZ_sf"/>
</dbReference>
<organism evidence="2 3">
    <name type="scientific">Dissostichus eleginoides</name>
    <name type="common">Patagonian toothfish</name>
    <name type="synonym">Dissostichus amissus</name>
    <dbReference type="NCBI Taxonomy" id="100907"/>
    <lineage>
        <taxon>Eukaryota</taxon>
        <taxon>Metazoa</taxon>
        <taxon>Chordata</taxon>
        <taxon>Craniata</taxon>
        <taxon>Vertebrata</taxon>
        <taxon>Euteleostomi</taxon>
        <taxon>Actinopterygii</taxon>
        <taxon>Neopterygii</taxon>
        <taxon>Teleostei</taxon>
        <taxon>Neoteleostei</taxon>
        <taxon>Acanthomorphata</taxon>
        <taxon>Eupercaria</taxon>
        <taxon>Perciformes</taxon>
        <taxon>Notothenioidei</taxon>
        <taxon>Nototheniidae</taxon>
        <taxon>Dissostichus</taxon>
    </lineage>
</organism>
<name>A0AAD9F6I7_DISEL</name>
<protein>
    <submittedName>
        <fullName evidence="2">Gamma-2-syntrophin</fullName>
    </submittedName>
</protein>